<evidence type="ECO:0000313" key="6">
    <source>
        <dbReference type="EMBL" id="CAD6264343.1"/>
    </source>
</evidence>
<organism evidence="6 7">
    <name type="scientific">Miscanthus lutarioriparius</name>
    <dbReference type="NCBI Taxonomy" id="422564"/>
    <lineage>
        <taxon>Eukaryota</taxon>
        <taxon>Viridiplantae</taxon>
        <taxon>Streptophyta</taxon>
        <taxon>Embryophyta</taxon>
        <taxon>Tracheophyta</taxon>
        <taxon>Spermatophyta</taxon>
        <taxon>Magnoliopsida</taxon>
        <taxon>Liliopsida</taxon>
        <taxon>Poales</taxon>
        <taxon>Poaceae</taxon>
        <taxon>PACMAD clade</taxon>
        <taxon>Panicoideae</taxon>
        <taxon>Andropogonodae</taxon>
        <taxon>Andropogoneae</taxon>
        <taxon>Saccharinae</taxon>
        <taxon>Miscanthus</taxon>
    </lineage>
</organism>
<feature type="chain" id="PRO_5032877624" description="Exocyst subunit Exo70 family protein" evidence="4">
    <location>
        <begin position="23"/>
        <end position="567"/>
    </location>
</feature>
<feature type="domain" description="Exocyst complex subunit Exo70 C-terminal" evidence="5">
    <location>
        <begin position="239"/>
        <end position="530"/>
    </location>
</feature>
<dbReference type="AlphaFoldDB" id="A0A811QTE6"/>
<accession>A0A811QTE6</accession>
<dbReference type="GO" id="GO:0006887">
    <property type="term" value="P:exocytosis"/>
    <property type="evidence" value="ECO:0007669"/>
    <property type="project" value="UniProtKB-KW"/>
</dbReference>
<dbReference type="GO" id="GO:0015031">
    <property type="term" value="P:protein transport"/>
    <property type="evidence" value="ECO:0007669"/>
    <property type="project" value="UniProtKB-KW"/>
</dbReference>
<dbReference type="GO" id="GO:0005546">
    <property type="term" value="F:phosphatidylinositol-4,5-bisphosphate binding"/>
    <property type="evidence" value="ECO:0007669"/>
    <property type="project" value="InterPro"/>
</dbReference>
<dbReference type="GO" id="GO:0000145">
    <property type="term" value="C:exocyst"/>
    <property type="evidence" value="ECO:0007669"/>
    <property type="project" value="InterPro"/>
</dbReference>
<evidence type="ECO:0000256" key="2">
    <source>
        <dbReference type="ARBA" id="ARBA00022448"/>
    </source>
</evidence>
<dbReference type="InterPro" id="IPR016159">
    <property type="entry name" value="Cullin_repeat-like_dom_sf"/>
</dbReference>
<evidence type="ECO:0000313" key="7">
    <source>
        <dbReference type="Proteomes" id="UP000604825"/>
    </source>
</evidence>
<dbReference type="PANTHER" id="PTHR12542:SF28">
    <property type="entry name" value="EXOCYST SUBUNIT EXO70 FAMILY PROTEIN"/>
    <property type="match status" value="1"/>
</dbReference>
<gene>
    <name evidence="6" type="ORF">NCGR_LOCUS47648</name>
</gene>
<name>A0A811QTE6_9POAL</name>
<keyword evidence="4" id="KW-0732">Signal</keyword>
<dbReference type="Proteomes" id="UP000604825">
    <property type="component" value="Unassembled WGS sequence"/>
</dbReference>
<sequence length="567" mass="64648">MKAFGRCTRLLVSLIRPAAVAAAPAIAPAQPQLSTNQQELRSQQSAVKEELQSQQSTLEVELQPQQSTFEEDSMTEEGFLLVNIWNTGSLKQCLRNLIACFKKINHPIQFEAAHSPNGSSCSSPTQFEYTYRDDLVHKNNNDQCQPFKSLFLLDQGDIYPIDYGKLLQLEDMIHKQSVKPGSQQLLYDLFEENSNVVDSFLCDFFNSVGLSIDAWTCMVDCESAKRCVMNFKVMAGLLCLMKSELNEVECVSFDQDLKDCYFALCARQPIQNLIDAADLVSKWKWSASDIYPMLILYEAIADVLRAISDPNVSSRIFLQMQVNFEGIFDRIKIFIGANLNGSCEITHDRHPMTNFLIHSMELFANHNSIVRCIFVADATSSLGDLVLEVIRYWADELKRHSDSYAEGKRYIFLLNNMTHFTWETKKPLQVLVPNSEYGKIIEFLESLITMYTTEYLVKCWGPVGKCVELSSGSKPCLASLGEFILHFEAIINCQGTWVLETNLKNKLREEIKNYITPCYRTFLQELRKKLLLRSMLLIRKHCSGQQGKYMTAEQLDNHVDNLFESGT</sequence>
<proteinExistence type="inferred from homology"/>
<dbReference type="SUPFAM" id="SSF74788">
    <property type="entry name" value="Cullin repeat-like"/>
    <property type="match status" value="1"/>
</dbReference>
<comment type="caution">
    <text evidence="6">The sequence shown here is derived from an EMBL/GenBank/DDBJ whole genome shotgun (WGS) entry which is preliminary data.</text>
</comment>
<reference evidence="6" key="1">
    <citation type="submission" date="2020-10" db="EMBL/GenBank/DDBJ databases">
        <authorList>
            <person name="Han B."/>
            <person name="Lu T."/>
            <person name="Zhao Q."/>
            <person name="Huang X."/>
            <person name="Zhao Y."/>
        </authorList>
    </citation>
    <scope>NUCLEOTIDE SEQUENCE</scope>
</reference>
<dbReference type="InterPro" id="IPR046364">
    <property type="entry name" value="Exo70_C"/>
</dbReference>
<keyword evidence="3" id="KW-0653">Protein transport</keyword>
<feature type="signal peptide" evidence="4">
    <location>
        <begin position="1"/>
        <end position="22"/>
    </location>
</feature>
<comment type="similarity">
    <text evidence="1 3">Belongs to the EXO70 family.</text>
</comment>
<evidence type="ECO:0000256" key="1">
    <source>
        <dbReference type="ARBA" id="ARBA00006756"/>
    </source>
</evidence>
<keyword evidence="7" id="KW-1185">Reference proteome</keyword>
<dbReference type="Gene3D" id="1.20.1280.170">
    <property type="entry name" value="Exocyst complex component Exo70"/>
    <property type="match status" value="1"/>
</dbReference>
<dbReference type="Pfam" id="PF03081">
    <property type="entry name" value="Exo70_C"/>
    <property type="match status" value="1"/>
</dbReference>
<evidence type="ECO:0000256" key="4">
    <source>
        <dbReference type="SAM" id="SignalP"/>
    </source>
</evidence>
<protein>
    <recommendedName>
        <fullName evidence="3">Exocyst subunit Exo70 family protein</fullName>
    </recommendedName>
</protein>
<dbReference type="InterPro" id="IPR004140">
    <property type="entry name" value="Exo70"/>
</dbReference>
<evidence type="ECO:0000259" key="5">
    <source>
        <dbReference type="Pfam" id="PF03081"/>
    </source>
</evidence>
<keyword evidence="2 3" id="KW-0813">Transport</keyword>
<dbReference type="PANTHER" id="PTHR12542">
    <property type="entry name" value="EXOCYST COMPLEX PROTEIN EXO70"/>
    <property type="match status" value="1"/>
</dbReference>
<dbReference type="OrthoDB" id="685560at2759"/>
<keyword evidence="3" id="KW-0268">Exocytosis</keyword>
<evidence type="ECO:0000256" key="3">
    <source>
        <dbReference type="RuleBase" id="RU365026"/>
    </source>
</evidence>
<comment type="function">
    <text evidence="3">Component of the exocyst complex.</text>
</comment>
<dbReference type="EMBL" id="CAJGYO010000012">
    <property type="protein sequence ID" value="CAD6264343.1"/>
    <property type="molecule type" value="Genomic_DNA"/>
</dbReference>